<dbReference type="Proteomes" id="UP000288805">
    <property type="component" value="Unassembled WGS sequence"/>
</dbReference>
<keyword evidence="2" id="KW-0132">Cell division</keyword>
<keyword evidence="3" id="KW-0131">Cell cycle</keyword>
<dbReference type="InterPro" id="IPR036915">
    <property type="entry name" value="Cyclin-like_sf"/>
</dbReference>
<comment type="caution">
    <text evidence="5">The sequence shown here is derived from an EMBL/GenBank/DDBJ whole genome shotgun (WGS) entry which is preliminary data.</text>
</comment>
<dbReference type="PANTHER" id="PTHR15615">
    <property type="match status" value="1"/>
</dbReference>
<dbReference type="PANTHER" id="PTHR15615:SF80">
    <property type="entry name" value="CYCLIN"/>
    <property type="match status" value="1"/>
</dbReference>
<evidence type="ECO:0000313" key="6">
    <source>
        <dbReference type="Proteomes" id="UP000288805"/>
    </source>
</evidence>
<dbReference type="GO" id="GO:0051301">
    <property type="term" value="P:cell division"/>
    <property type="evidence" value="ECO:0007669"/>
    <property type="project" value="UniProtKB-KW"/>
</dbReference>
<organism evidence="5 6">
    <name type="scientific">Vitis vinifera</name>
    <name type="common">Grape</name>
    <dbReference type="NCBI Taxonomy" id="29760"/>
    <lineage>
        <taxon>Eukaryota</taxon>
        <taxon>Viridiplantae</taxon>
        <taxon>Streptophyta</taxon>
        <taxon>Embryophyta</taxon>
        <taxon>Tracheophyta</taxon>
        <taxon>Spermatophyta</taxon>
        <taxon>Magnoliopsida</taxon>
        <taxon>eudicotyledons</taxon>
        <taxon>Gunneridae</taxon>
        <taxon>Pentapetalae</taxon>
        <taxon>rosids</taxon>
        <taxon>Vitales</taxon>
        <taxon>Vitaceae</taxon>
        <taxon>Viteae</taxon>
        <taxon>Vitis</taxon>
    </lineage>
</organism>
<gene>
    <name evidence="5" type="primary">CYCP3-1_2</name>
    <name evidence="5" type="ORF">CK203_007095</name>
</gene>
<feature type="region of interest" description="Disordered" evidence="4">
    <location>
        <begin position="1"/>
        <end position="23"/>
    </location>
</feature>
<dbReference type="Pfam" id="PF08613">
    <property type="entry name" value="Cyclin"/>
    <property type="match status" value="1"/>
</dbReference>
<evidence type="ECO:0000313" key="5">
    <source>
        <dbReference type="EMBL" id="RVX18694.1"/>
    </source>
</evidence>
<evidence type="ECO:0000256" key="3">
    <source>
        <dbReference type="ARBA" id="ARBA00023306"/>
    </source>
</evidence>
<reference evidence="5 6" key="1">
    <citation type="journal article" date="2018" name="PLoS Genet.">
        <title>Population sequencing reveals clonal diversity and ancestral inbreeding in the grapevine cultivar Chardonnay.</title>
        <authorList>
            <person name="Roach M.J."/>
            <person name="Johnson D.L."/>
            <person name="Bohlmann J."/>
            <person name="van Vuuren H.J."/>
            <person name="Jones S.J."/>
            <person name="Pretorius I.S."/>
            <person name="Schmidt S.A."/>
            <person name="Borneman A.R."/>
        </authorList>
    </citation>
    <scope>NUCLEOTIDE SEQUENCE [LARGE SCALE GENOMIC DNA]</scope>
    <source>
        <strain evidence="6">cv. Chardonnay</strain>
        <tissue evidence="5">Leaf</tissue>
    </source>
</reference>
<dbReference type="AlphaFoldDB" id="A0A438KBW7"/>
<dbReference type="Gene3D" id="1.10.472.10">
    <property type="entry name" value="Cyclin-like"/>
    <property type="match status" value="1"/>
</dbReference>
<sequence length="226" mass="25520">MPLPASPTKKPITMETQQPPEDNHEAARIYAALGLVESRKRAEKPPRALFLIAASLRRSIRKNEKFIQTSTRKTTPTITDFHSSRAPSLTVQQYMERIDKYANCSPSCYVVAFLYINRYLKRVGVRLTSLNVHRLLITAVMLAAKFMDDMFYDNAFYAVIGGLSIKEMNSLEVKLLFDMDFRLHVTVETFRRCCVKLEEEAAGGGNHGVKESQAASTISGYTCRSI</sequence>
<proteinExistence type="inferred from homology"/>
<evidence type="ECO:0000256" key="1">
    <source>
        <dbReference type="ARBA" id="ARBA00007215"/>
    </source>
</evidence>
<dbReference type="SUPFAM" id="SSF47954">
    <property type="entry name" value="Cyclin-like"/>
    <property type="match status" value="1"/>
</dbReference>
<protein>
    <submittedName>
        <fullName evidence="5">Cyclin-P3-1</fullName>
    </submittedName>
</protein>
<accession>A0A438KBW7</accession>
<dbReference type="InterPro" id="IPR013922">
    <property type="entry name" value="Cyclin_PHO80-like"/>
</dbReference>
<dbReference type="EMBL" id="QGNW01000010">
    <property type="protein sequence ID" value="RVX18694.1"/>
    <property type="molecule type" value="Genomic_DNA"/>
</dbReference>
<name>A0A438KBW7_VITVI</name>
<evidence type="ECO:0000256" key="2">
    <source>
        <dbReference type="ARBA" id="ARBA00022618"/>
    </source>
</evidence>
<dbReference type="GO" id="GO:0019901">
    <property type="term" value="F:protein kinase binding"/>
    <property type="evidence" value="ECO:0007669"/>
    <property type="project" value="InterPro"/>
</dbReference>
<comment type="similarity">
    <text evidence="1">Belongs to the cyclin family. Cyclin U/P subfamily.</text>
</comment>
<evidence type="ECO:0000256" key="4">
    <source>
        <dbReference type="SAM" id="MobiDB-lite"/>
    </source>
</evidence>